<protein>
    <submittedName>
        <fullName evidence="2">Uncharacterized protein</fullName>
    </submittedName>
</protein>
<dbReference type="OrthoDB" id="9988102at2759"/>
<name>A0A2J6RZA4_HYAVF</name>
<evidence type="ECO:0000313" key="2">
    <source>
        <dbReference type="EMBL" id="PMD43829.1"/>
    </source>
</evidence>
<feature type="transmembrane region" description="Helical" evidence="1">
    <location>
        <begin position="86"/>
        <end position="109"/>
    </location>
</feature>
<dbReference type="AlphaFoldDB" id="A0A2J6RZA4"/>
<organism evidence="2 3">
    <name type="scientific">Hyaloscypha variabilis (strain UAMH 11265 / GT02V1 / F)</name>
    <name type="common">Meliniomyces variabilis</name>
    <dbReference type="NCBI Taxonomy" id="1149755"/>
    <lineage>
        <taxon>Eukaryota</taxon>
        <taxon>Fungi</taxon>
        <taxon>Dikarya</taxon>
        <taxon>Ascomycota</taxon>
        <taxon>Pezizomycotina</taxon>
        <taxon>Leotiomycetes</taxon>
        <taxon>Helotiales</taxon>
        <taxon>Hyaloscyphaceae</taxon>
        <taxon>Hyaloscypha</taxon>
        <taxon>Hyaloscypha variabilis</taxon>
    </lineage>
</organism>
<keyword evidence="3" id="KW-1185">Reference proteome</keyword>
<keyword evidence="1" id="KW-0472">Membrane</keyword>
<dbReference type="Proteomes" id="UP000235786">
    <property type="component" value="Unassembled WGS sequence"/>
</dbReference>
<reference evidence="2 3" key="1">
    <citation type="submission" date="2016-04" db="EMBL/GenBank/DDBJ databases">
        <title>A degradative enzymes factory behind the ericoid mycorrhizal symbiosis.</title>
        <authorList>
            <consortium name="DOE Joint Genome Institute"/>
            <person name="Martino E."/>
            <person name="Morin E."/>
            <person name="Grelet G."/>
            <person name="Kuo A."/>
            <person name="Kohler A."/>
            <person name="Daghino S."/>
            <person name="Barry K."/>
            <person name="Choi C."/>
            <person name="Cichocki N."/>
            <person name="Clum A."/>
            <person name="Copeland A."/>
            <person name="Hainaut M."/>
            <person name="Haridas S."/>
            <person name="Labutti K."/>
            <person name="Lindquist E."/>
            <person name="Lipzen A."/>
            <person name="Khouja H.-R."/>
            <person name="Murat C."/>
            <person name="Ohm R."/>
            <person name="Olson A."/>
            <person name="Spatafora J."/>
            <person name="Veneault-Fourrey C."/>
            <person name="Henrissat B."/>
            <person name="Grigoriev I."/>
            <person name="Martin F."/>
            <person name="Perotto S."/>
        </authorList>
    </citation>
    <scope>NUCLEOTIDE SEQUENCE [LARGE SCALE GENOMIC DNA]</scope>
    <source>
        <strain evidence="2 3">F</strain>
    </source>
</reference>
<proteinExistence type="predicted"/>
<gene>
    <name evidence="2" type="ORF">L207DRAFT_508633</name>
</gene>
<feature type="transmembrane region" description="Helical" evidence="1">
    <location>
        <begin position="116"/>
        <end position="136"/>
    </location>
</feature>
<sequence>MVPPTTDQYDFAPPPPLEMIPPIAADHMVHLLLSECTPSMQSSSFYLSQLPKKKDKPLKFSALLPHSLEFNTGYGLRFVETPDPSIIVTFLFVMAVVVGTVFGVCWTVFKKDMQDAWTIAAYFVSVMSLAVVTWQLRATS</sequence>
<keyword evidence="1" id="KW-1133">Transmembrane helix</keyword>
<evidence type="ECO:0000313" key="3">
    <source>
        <dbReference type="Proteomes" id="UP000235786"/>
    </source>
</evidence>
<evidence type="ECO:0000256" key="1">
    <source>
        <dbReference type="SAM" id="Phobius"/>
    </source>
</evidence>
<keyword evidence="1" id="KW-0812">Transmembrane</keyword>
<accession>A0A2J6RZA4</accession>
<dbReference type="EMBL" id="KZ613941">
    <property type="protein sequence ID" value="PMD43829.1"/>
    <property type="molecule type" value="Genomic_DNA"/>
</dbReference>